<organism evidence="1 2">
    <name type="scientific">Mycobacterium phage Silverleaf</name>
    <dbReference type="NCBI Taxonomy" id="2517969"/>
    <lineage>
        <taxon>Viruses</taxon>
        <taxon>Duplodnaviria</taxon>
        <taxon>Heunggongvirae</taxon>
        <taxon>Uroviricota</taxon>
        <taxon>Caudoviricetes</taxon>
        <taxon>Vilmaviridae</taxon>
        <taxon>Lclasvirinae</taxon>
        <taxon>Bronvirus</taxon>
        <taxon>Bronvirus silverleaf</taxon>
    </lineage>
</organism>
<dbReference type="EMBL" id="MK494092">
    <property type="protein sequence ID" value="QBP29187.1"/>
    <property type="molecule type" value="Genomic_DNA"/>
</dbReference>
<dbReference type="Proteomes" id="UP000294870">
    <property type="component" value="Segment"/>
</dbReference>
<keyword evidence="2" id="KW-1185">Reference proteome</keyword>
<dbReference type="GeneID" id="65119126"/>
<dbReference type="KEGG" id="vg:65119126"/>
<sequence>MGRGRGGGPAKSRSNTVTLYHRTSDPAAAQSIVENGFSPKYRPGTSESYVKENSQYGFFSRDVNSQAGYGEHVVTVKVPKSAVEKDPWSGEYRVKVEDLKGAQFRQYKPRKKRK</sequence>
<name>A0A482J5C4_9CAUD</name>
<evidence type="ECO:0008006" key="3">
    <source>
        <dbReference type="Google" id="ProtNLM"/>
    </source>
</evidence>
<protein>
    <recommendedName>
        <fullName evidence="3">ADP-ribosyltransferase</fullName>
    </recommendedName>
</protein>
<reference evidence="1 2" key="1">
    <citation type="submission" date="2019-02" db="EMBL/GenBank/DDBJ databases">
        <authorList>
            <person name="Valenzuela R.K."/>
            <person name="Sawyer E."/>
            <person name="Patton C.J."/>
            <person name="Kotturi H."/>
            <person name="Garlena R.A."/>
            <person name="Russell D.A."/>
            <person name="Pope W.H."/>
            <person name="Jacobs-Sera D."/>
            <person name="Hatfull G.F."/>
        </authorList>
    </citation>
    <scope>NUCLEOTIDE SEQUENCE [LARGE SCALE GENOMIC DNA]</scope>
</reference>
<evidence type="ECO:0000313" key="1">
    <source>
        <dbReference type="EMBL" id="QBP29187.1"/>
    </source>
</evidence>
<dbReference type="RefSeq" id="YP_010101408.1">
    <property type="nucleotide sequence ID" value="NC_055790.1"/>
</dbReference>
<evidence type="ECO:0000313" key="2">
    <source>
        <dbReference type="Proteomes" id="UP000294870"/>
    </source>
</evidence>
<accession>A0A482J5C4</accession>
<gene>
    <name evidence="1" type="primary">108</name>
    <name evidence="1" type="ORF">SEA_SILVERLEAF_110</name>
</gene>
<proteinExistence type="predicted"/>